<dbReference type="SMART" id="SM00860">
    <property type="entry name" value="SMI1_KNR4"/>
    <property type="match status" value="1"/>
</dbReference>
<dbReference type="InterPro" id="IPR018958">
    <property type="entry name" value="Knr4/Smi1-like_dom"/>
</dbReference>
<dbReference type="InterPro" id="IPR037883">
    <property type="entry name" value="Knr4/Smi1-like_sf"/>
</dbReference>
<dbReference type="Proteomes" id="UP001501231">
    <property type="component" value="Unassembled WGS sequence"/>
</dbReference>
<comment type="caution">
    <text evidence="2">The sequence shown here is derived from an EMBL/GenBank/DDBJ whole genome shotgun (WGS) entry which is preliminary data.</text>
</comment>
<evidence type="ECO:0000313" key="3">
    <source>
        <dbReference type="Proteomes" id="UP001501231"/>
    </source>
</evidence>
<dbReference type="SUPFAM" id="SSF160631">
    <property type="entry name" value="SMI1/KNR4-like"/>
    <property type="match status" value="1"/>
</dbReference>
<feature type="domain" description="Knr4/Smi1-like" evidence="1">
    <location>
        <begin position="94"/>
        <end position="237"/>
    </location>
</feature>
<accession>A0ABN3IXK3</accession>
<evidence type="ECO:0000313" key="2">
    <source>
        <dbReference type="EMBL" id="GAA2415695.1"/>
    </source>
</evidence>
<proteinExistence type="predicted"/>
<dbReference type="EMBL" id="BAAARW010000011">
    <property type="protein sequence ID" value="GAA2415695.1"/>
    <property type="molecule type" value="Genomic_DNA"/>
</dbReference>
<organism evidence="2 3">
    <name type="scientific">Actinomadura vinacea</name>
    <dbReference type="NCBI Taxonomy" id="115336"/>
    <lineage>
        <taxon>Bacteria</taxon>
        <taxon>Bacillati</taxon>
        <taxon>Actinomycetota</taxon>
        <taxon>Actinomycetes</taxon>
        <taxon>Streptosporangiales</taxon>
        <taxon>Thermomonosporaceae</taxon>
        <taxon>Actinomadura</taxon>
    </lineage>
</organism>
<dbReference type="Pfam" id="PF09346">
    <property type="entry name" value="SMI1_KNR4"/>
    <property type="match status" value="1"/>
</dbReference>
<sequence>MPVRPRVWRVVPAWSPGLEVEAHFSGVTVVSIDLSSHGSLAVTLWKSRESEHLSVAAAILRCMSVTSPVEESWARFEAWLINHAPVTHATLRAPAESKHIAAAEERIGMAFPSDLVTLLSLHDGTCACAPGSGSFWEGGGGPCLLPGGHALLSVDGIVHTHQMLTGIHGANDDGDEDPDADAEFVFWHPLWVPFAERITGDNLFVDRRPTRGAVGEFWHDDVNIPELWPSLAAMIADIADAVERARDIRYYRPQVRAGVLHWEIVS</sequence>
<evidence type="ECO:0000259" key="1">
    <source>
        <dbReference type="SMART" id="SM00860"/>
    </source>
</evidence>
<protein>
    <recommendedName>
        <fullName evidence="1">Knr4/Smi1-like domain-containing protein</fullName>
    </recommendedName>
</protein>
<keyword evidence="3" id="KW-1185">Reference proteome</keyword>
<gene>
    <name evidence="2" type="ORF">GCM10010191_27520</name>
</gene>
<reference evidence="2 3" key="1">
    <citation type="journal article" date="2019" name="Int. J. Syst. Evol. Microbiol.">
        <title>The Global Catalogue of Microorganisms (GCM) 10K type strain sequencing project: providing services to taxonomists for standard genome sequencing and annotation.</title>
        <authorList>
            <consortium name="The Broad Institute Genomics Platform"/>
            <consortium name="The Broad Institute Genome Sequencing Center for Infectious Disease"/>
            <person name="Wu L."/>
            <person name="Ma J."/>
        </authorList>
    </citation>
    <scope>NUCLEOTIDE SEQUENCE [LARGE SCALE GENOMIC DNA]</scope>
    <source>
        <strain evidence="2 3">JCM 3325</strain>
    </source>
</reference>
<name>A0ABN3IXK3_9ACTN</name>